<organism evidence="3 4">
    <name type="scientific">Deinococcus yavapaiensis KR-236</name>
    <dbReference type="NCBI Taxonomy" id="694435"/>
    <lineage>
        <taxon>Bacteria</taxon>
        <taxon>Thermotogati</taxon>
        <taxon>Deinococcota</taxon>
        <taxon>Deinococci</taxon>
        <taxon>Deinococcales</taxon>
        <taxon>Deinococcaceae</taxon>
        <taxon>Deinococcus</taxon>
    </lineage>
</organism>
<dbReference type="PANTHER" id="PTHR21198">
    <property type="entry name" value="GLUTAMATE RACEMASE"/>
    <property type="match status" value="1"/>
</dbReference>
<dbReference type="InterPro" id="IPR015942">
    <property type="entry name" value="Asp/Glu/hydantoin_racemase"/>
</dbReference>
<reference evidence="3 4" key="1">
    <citation type="submission" date="2018-06" db="EMBL/GenBank/DDBJ databases">
        <title>Genomic Encyclopedia of Type Strains, Phase IV (KMG-IV): sequencing the most valuable type-strain genomes for metagenomic binning, comparative biology and taxonomic classification.</title>
        <authorList>
            <person name="Goeker M."/>
        </authorList>
    </citation>
    <scope>NUCLEOTIDE SEQUENCE [LARGE SCALE GENOMIC DNA]</scope>
    <source>
        <strain evidence="3 4">DSM 18048</strain>
    </source>
</reference>
<dbReference type="EMBL" id="QJSX01000001">
    <property type="protein sequence ID" value="PYE56436.1"/>
    <property type="molecule type" value="Genomic_DNA"/>
</dbReference>
<proteinExistence type="inferred from homology"/>
<evidence type="ECO:0000313" key="3">
    <source>
        <dbReference type="EMBL" id="PYE56436.1"/>
    </source>
</evidence>
<keyword evidence="2" id="KW-0413">Isomerase</keyword>
<dbReference type="NCBIfam" id="TIGR00035">
    <property type="entry name" value="asp_race"/>
    <property type="match status" value="1"/>
</dbReference>
<dbReference type="OrthoDB" id="9803739at2"/>
<accession>A0A318ST89</accession>
<dbReference type="Gene3D" id="3.40.50.1860">
    <property type="match status" value="2"/>
</dbReference>
<evidence type="ECO:0000256" key="1">
    <source>
        <dbReference type="ARBA" id="ARBA00007847"/>
    </source>
</evidence>
<name>A0A318ST89_9DEIO</name>
<evidence type="ECO:0000256" key="2">
    <source>
        <dbReference type="ARBA" id="ARBA00023235"/>
    </source>
</evidence>
<dbReference type="Proteomes" id="UP000248326">
    <property type="component" value="Unassembled WGS sequence"/>
</dbReference>
<dbReference type="Pfam" id="PF01177">
    <property type="entry name" value="Asp_Glu_race"/>
    <property type="match status" value="1"/>
</dbReference>
<gene>
    <name evidence="3" type="ORF">DES52_101240</name>
</gene>
<dbReference type="SUPFAM" id="SSF53681">
    <property type="entry name" value="Aspartate/glutamate racemase"/>
    <property type="match status" value="2"/>
</dbReference>
<comment type="similarity">
    <text evidence="1">Belongs to the aspartate/glutamate racemases family.</text>
</comment>
<keyword evidence="4" id="KW-1185">Reference proteome</keyword>
<comment type="caution">
    <text evidence="3">The sequence shown here is derived from an EMBL/GenBank/DDBJ whole genome shotgun (WGS) entry which is preliminary data.</text>
</comment>
<dbReference type="AlphaFoldDB" id="A0A318ST89"/>
<dbReference type="RefSeq" id="WP_110884931.1">
    <property type="nucleotide sequence ID" value="NZ_QJSX01000001.1"/>
</dbReference>
<sequence length="236" mass="25794">MRRIGLIGGMSWESTLLYYRLVNQMVRDELGGLKSADLVLHSLDFDAVAALQRAERWDEAGRMLGDAGAGLARAGAQTLLICTNTMHLVADEVERRSGVPVIHIADVTANAAKKAGVTRLGLLATAFTMERPFYRDRLESHGLEVLVPCDTARAEVHRVIFEELCRGVVREESKAAYLQAARELIDRGAQGLILGCTEICMLISQADFDVPVFDTTELHARAAVAFALQDERVAAS</sequence>
<dbReference type="InterPro" id="IPR001920">
    <property type="entry name" value="Asp/Glu_race"/>
</dbReference>
<dbReference type="GO" id="GO:0047661">
    <property type="term" value="F:amino-acid racemase activity"/>
    <property type="evidence" value="ECO:0007669"/>
    <property type="project" value="InterPro"/>
</dbReference>
<dbReference type="InterPro" id="IPR004380">
    <property type="entry name" value="Asp_race"/>
</dbReference>
<dbReference type="PANTHER" id="PTHR21198:SF7">
    <property type="entry name" value="ASPARTATE-GLUTAMATE RACEMASE FAMILY"/>
    <property type="match status" value="1"/>
</dbReference>
<evidence type="ECO:0000313" key="4">
    <source>
        <dbReference type="Proteomes" id="UP000248326"/>
    </source>
</evidence>
<protein>
    <submittedName>
        <fullName evidence="3">Aspartate racemase</fullName>
    </submittedName>
</protein>